<dbReference type="GO" id="GO:0005227">
    <property type="term" value="F:calcium-activated cation channel activity"/>
    <property type="evidence" value="ECO:0007669"/>
    <property type="project" value="InterPro"/>
</dbReference>
<dbReference type="GO" id="GO:0005886">
    <property type="term" value="C:plasma membrane"/>
    <property type="evidence" value="ECO:0007669"/>
    <property type="project" value="TreeGrafter"/>
</dbReference>
<dbReference type="InParanoid" id="A0A1Y2EN18"/>
<dbReference type="Pfam" id="PF14703">
    <property type="entry name" value="PHM7_cyt"/>
    <property type="match status" value="1"/>
</dbReference>
<dbReference type="InterPro" id="IPR027815">
    <property type="entry name" value="CSC1/OSCA1-like_cyt"/>
</dbReference>
<dbReference type="Pfam" id="PF13967">
    <property type="entry name" value="RSN1_TM"/>
    <property type="match status" value="1"/>
</dbReference>
<evidence type="ECO:0000313" key="11">
    <source>
        <dbReference type="EMBL" id="ORY72937.1"/>
    </source>
</evidence>
<dbReference type="Pfam" id="PF02714">
    <property type="entry name" value="RSN1_7TM"/>
    <property type="match status" value="1"/>
</dbReference>
<name>A0A1Y2EN18_9BASI</name>
<evidence type="ECO:0000313" key="12">
    <source>
        <dbReference type="Proteomes" id="UP000193467"/>
    </source>
</evidence>
<proteinExistence type="inferred from homology"/>
<evidence type="ECO:0000256" key="5">
    <source>
        <dbReference type="ARBA" id="ARBA00022989"/>
    </source>
</evidence>
<evidence type="ECO:0000256" key="2">
    <source>
        <dbReference type="ARBA" id="ARBA00007779"/>
    </source>
</evidence>
<comment type="subcellular location">
    <subcellularLocation>
        <location evidence="1">Membrane</location>
        <topology evidence="1">Multi-pass membrane protein</topology>
    </subcellularLocation>
</comment>
<keyword evidence="3" id="KW-0813">Transport</keyword>
<evidence type="ECO:0000259" key="8">
    <source>
        <dbReference type="Pfam" id="PF02714"/>
    </source>
</evidence>
<dbReference type="PANTHER" id="PTHR13018:SF149">
    <property type="entry name" value="DOMAIN PROTEIN, PUTATIVE (AFU_ORTHOLOGUE AFUA_3G11660)-RELATED"/>
    <property type="match status" value="1"/>
</dbReference>
<feature type="transmembrane region" description="Helical" evidence="7">
    <location>
        <begin position="112"/>
        <end position="131"/>
    </location>
</feature>
<dbReference type="PANTHER" id="PTHR13018">
    <property type="entry name" value="PROBABLE MEMBRANE PROTEIN DUF221-RELATED"/>
    <property type="match status" value="1"/>
</dbReference>
<gene>
    <name evidence="11" type="ORF">BCR35DRAFT_153892</name>
</gene>
<keyword evidence="5 7" id="KW-1133">Transmembrane helix</keyword>
<evidence type="ECO:0000256" key="3">
    <source>
        <dbReference type="ARBA" id="ARBA00022448"/>
    </source>
</evidence>
<reference evidence="11 12" key="1">
    <citation type="submission" date="2016-07" db="EMBL/GenBank/DDBJ databases">
        <title>Pervasive Adenine N6-methylation of Active Genes in Fungi.</title>
        <authorList>
            <consortium name="DOE Joint Genome Institute"/>
            <person name="Mondo S.J."/>
            <person name="Dannebaum R.O."/>
            <person name="Kuo R.C."/>
            <person name="Labutti K."/>
            <person name="Haridas S."/>
            <person name="Kuo A."/>
            <person name="Salamov A."/>
            <person name="Ahrendt S.R."/>
            <person name="Lipzen A."/>
            <person name="Sullivan W."/>
            <person name="Andreopoulos W.B."/>
            <person name="Clum A."/>
            <person name="Lindquist E."/>
            <person name="Daum C."/>
            <person name="Ramamoorthy G.K."/>
            <person name="Gryganskyi A."/>
            <person name="Culley D."/>
            <person name="Magnuson J.K."/>
            <person name="James T.Y."/>
            <person name="O'Malley M.A."/>
            <person name="Stajich J.E."/>
            <person name="Spatafora J.W."/>
            <person name="Visel A."/>
            <person name="Grigoriev I.V."/>
        </authorList>
    </citation>
    <scope>NUCLEOTIDE SEQUENCE [LARGE SCALE GENOMIC DNA]</scope>
    <source>
        <strain evidence="11 12">62-1032</strain>
    </source>
</reference>
<dbReference type="AlphaFoldDB" id="A0A1Y2EN18"/>
<feature type="transmembrane region" description="Helical" evidence="7">
    <location>
        <begin position="494"/>
        <end position="515"/>
    </location>
</feature>
<feature type="transmembrane region" description="Helical" evidence="7">
    <location>
        <begin position="399"/>
        <end position="432"/>
    </location>
</feature>
<dbReference type="InterPro" id="IPR032880">
    <property type="entry name" value="CSC1/OSCA1-like_N"/>
</dbReference>
<feature type="domain" description="CSC1/OSCA1-like cytosolic" evidence="10">
    <location>
        <begin position="201"/>
        <end position="386"/>
    </location>
</feature>
<evidence type="ECO:0000256" key="4">
    <source>
        <dbReference type="ARBA" id="ARBA00022692"/>
    </source>
</evidence>
<protein>
    <recommendedName>
        <fullName evidence="13">DUF221-domain-containing protein</fullName>
    </recommendedName>
</protein>
<dbReference type="EMBL" id="MCGR01000049">
    <property type="protein sequence ID" value="ORY72937.1"/>
    <property type="molecule type" value="Genomic_DNA"/>
</dbReference>
<feature type="domain" description="CSC1/OSCA1-like 7TM region" evidence="8">
    <location>
        <begin position="398"/>
        <end position="671"/>
    </location>
</feature>
<dbReference type="InterPro" id="IPR003864">
    <property type="entry name" value="CSC1/OSCA1-like_7TM"/>
</dbReference>
<organism evidence="11 12">
    <name type="scientific">Leucosporidium creatinivorum</name>
    <dbReference type="NCBI Taxonomy" id="106004"/>
    <lineage>
        <taxon>Eukaryota</taxon>
        <taxon>Fungi</taxon>
        <taxon>Dikarya</taxon>
        <taxon>Basidiomycota</taxon>
        <taxon>Pucciniomycotina</taxon>
        <taxon>Microbotryomycetes</taxon>
        <taxon>Leucosporidiales</taxon>
        <taxon>Leucosporidium</taxon>
    </lineage>
</organism>
<dbReference type="OrthoDB" id="2150324at2759"/>
<comment type="caution">
    <text evidence="11">The sequence shown here is derived from an EMBL/GenBank/DDBJ whole genome shotgun (WGS) entry which is preliminary data.</text>
</comment>
<evidence type="ECO:0000259" key="9">
    <source>
        <dbReference type="Pfam" id="PF13967"/>
    </source>
</evidence>
<dbReference type="FunCoup" id="A0A1Y2EN18">
    <property type="interactions" value="53"/>
</dbReference>
<comment type="similarity">
    <text evidence="2">Belongs to the CSC1 (TC 1.A.17) family.</text>
</comment>
<evidence type="ECO:0000256" key="6">
    <source>
        <dbReference type="ARBA" id="ARBA00023136"/>
    </source>
</evidence>
<evidence type="ECO:0000259" key="10">
    <source>
        <dbReference type="Pfam" id="PF14703"/>
    </source>
</evidence>
<accession>A0A1Y2EN18</accession>
<evidence type="ECO:0000256" key="7">
    <source>
        <dbReference type="SAM" id="Phobius"/>
    </source>
</evidence>
<feature type="transmembrane region" description="Helical" evidence="7">
    <location>
        <begin position="444"/>
        <end position="473"/>
    </location>
</feature>
<feature type="domain" description="CSC1/OSCA1-like N-terminal transmembrane" evidence="9">
    <location>
        <begin position="27"/>
        <end position="177"/>
    </location>
</feature>
<evidence type="ECO:0000256" key="1">
    <source>
        <dbReference type="ARBA" id="ARBA00004141"/>
    </source>
</evidence>
<keyword evidence="6 7" id="KW-0472">Membrane</keyword>
<sequence>MSAAQAAVSSISAVYNAKLNKVAPGAVGIQLALMAVVGIVAITAFSLLRPNNSVIYQPKVKYSEDDRRPPKLDKGLLSWVPPVLKTKESALMSTIGLDAVSFLRFLRMCRNIFLVTAALTCAVLIPINVVYNLRNVSASNRNYLLILTMAKVRGNYLWAHVVMTYVLTVVLFYFLWTNYSQMVTLRWQWFRSEEYQNTLHARSLVITQVDKRSQTDSGLQSLLQSLQIPYPTTAVHIGRRVGTLPELIKRHNDAVRALEGVLTTYFKNPDHLPTKRPSMRIGGWMGMGGKKVDAIDYLTQKIQRFEERIEVSRASSPPSLSPLLIFLSSSQATRVQINDRKAENYGFASFESVPYAHIVAKRLAGKAKKGAHFELAPQPTDIIWDNITMTDGSRTKNKFFGGILLVVFCFFYCIPLVVVSLLANLAALGAWVQFISDWSDNYPVLFSAFVGVVPPLLSLLLQLFLPVVIRWIASLQGCATHSQADRIVTARYSAFLFITQFFIFSVLGVAVQIAMKLYVEIDGKADASEIWDYVKTIPDQFQSTYIIQSSYWLTIFPLRGASALFDLAQVISLFLVWFRTKLFGRTPREIREWTKPPEFDFPVYYSNHLLIAAVALVYAPLAPLVPLFAAAAFAISMWVYKYQLMYVCVSRVETGGRLWNVAINRILWGMVSCRTSRLVDGR</sequence>
<evidence type="ECO:0008006" key="13">
    <source>
        <dbReference type="Google" id="ProtNLM"/>
    </source>
</evidence>
<feature type="transmembrane region" description="Helical" evidence="7">
    <location>
        <begin position="26"/>
        <end position="48"/>
    </location>
</feature>
<keyword evidence="12" id="KW-1185">Reference proteome</keyword>
<feature type="transmembrane region" description="Helical" evidence="7">
    <location>
        <begin position="157"/>
        <end position="176"/>
    </location>
</feature>
<dbReference type="Proteomes" id="UP000193467">
    <property type="component" value="Unassembled WGS sequence"/>
</dbReference>
<feature type="transmembrane region" description="Helical" evidence="7">
    <location>
        <begin position="624"/>
        <end position="642"/>
    </location>
</feature>
<keyword evidence="4 7" id="KW-0812">Transmembrane</keyword>
<dbReference type="InterPro" id="IPR045122">
    <property type="entry name" value="Csc1-like"/>
</dbReference>
<feature type="transmembrane region" description="Helical" evidence="7">
    <location>
        <begin position="560"/>
        <end position="578"/>
    </location>
</feature>